<gene>
    <name evidence="2" type="primary">LOC101497919</name>
</gene>
<dbReference type="STRING" id="3827.A0A1S2XQW3"/>
<reference evidence="2" key="2">
    <citation type="submission" date="2025-08" db="UniProtKB">
        <authorList>
            <consortium name="RefSeq"/>
        </authorList>
    </citation>
    <scope>IDENTIFICATION</scope>
    <source>
        <tissue evidence="2">Etiolated seedlings</tissue>
    </source>
</reference>
<dbReference type="PANTHER" id="PTHR47150:SF7">
    <property type="entry name" value="NUCLEASE"/>
    <property type="match status" value="1"/>
</dbReference>
<dbReference type="Proteomes" id="UP000087171">
    <property type="component" value="Chromosome Ca3"/>
</dbReference>
<dbReference type="PANTHER" id="PTHR47150">
    <property type="entry name" value="OS12G0169200 PROTEIN"/>
    <property type="match status" value="1"/>
</dbReference>
<dbReference type="InterPro" id="IPR006912">
    <property type="entry name" value="Harbinger_derived_prot"/>
</dbReference>
<sequence length="282" mass="32786">MDPNNSEELNKFFWELIEDEFVDNTDEELLMSMFERQQQSNSSTRHMRRRTVIHRNREEGHTRLYNDYFSENPIYTSAQFRRRFRMHRHVFLRIVTTLGNHDEYFQMKVDATGKTGLSPLQKSTAAIRILAYGSPSDSVDEYVRIGESTAIECLKRFVKGVNEMFGAEYLRRPNNNDIHRLLQMGETRGFPGMLGSIDCMHWEWKNCPIAWKGQFCRGDHGKPTIMLEAVASEDLWIWHAFFGIAGSNNDINVLNQSNVFNDVLEGHAPKVQSTAVNSKWVL</sequence>
<evidence type="ECO:0000313" key="2">
    <source>
        <dbReference type="RefSeq" id="XP_004492179.1"/>
    </source>
</evidence>
<keyword evidence="1" id="KW-1185">Reference proteome</keyword>
<dbReference type="GeneID" id="101497919"/>
<dbReference type="Pfam" id="PF04827">
    <property type="entry name" value="Plant_tran"/>
    <property type="match status" value="1"/>
</dbReference>
<organism evidence="1 2">
    <name type="scientific">Cicer arietinum</name>
    <name type="common">Chickpea</name>
    <name type="synonym">Garbanzo</name>
    <dbReference type="NCBI Taxonomy" id="3827"/>
    <lineage>
        <taxon>Eukaryota</taxon>
        <taxon>Viridiplantae</taxon>
        <taxon>Streptophyta</taxon>
        <taxon>Embryophyta</taxon>
        <taxon>Tracheophyta</taxon>
        <taxon>Spermatophyta</taxon>
        <taxon>Magnoliopsida</taxon>
        <taxon>eudicotyledons</taxon>
        <taxon>Gunneridae</taxon>
        <taxon>Pentapetalae</taxon>
        <taxon>rosids</taxon>
        <taxon>fabids</taxon>
        <taxon>Fabales</taxon>
        <taxon>Fabaceae</taxon>
        <taxon>Papilionoideae</taxon>
        <taxon>50 kb inversion clade</taxon>
        <taxon>NPAAA clade</taxon>
        <taxon>Hologalegina</taxon>
        <taxon>IRL clade</taxon>
        <taxon>Cicereae</taxon>
        <taxon>Cicer</taxon>
    </lineage>
</organism>
<reference evidence="1" key="1">
    <citation type="journal article" date="2013" name="Nat. Biotechnol.">
        <title>Draft genome sequence of chickpea (Cicer arietinum) provides a resource for trait improvement.</title>
        <authorList>
            <person name="Varshney R.K."/>
            <person name="Song C."/>
            <person name="Saxena R.K."/>
            <person name="Azam S."/>
            <person name="Yu S."/>
            <person name="Sharpe A.G."/>
            <person name="Cannon S."/>
            <person name="Baek J."/>
            <person name="Rosen B.D."/>
            <person name="Tar'an B."/>
            <person name="Millan T."/>
            <person name="Zhang X."/>
            <person name="Ramsay L.D."/>
            <person name="Iwata A."/>
            <person name="Wang Y."/>
            <person name="Nelson W."/>
            <person name="Farmer A.D."/>
            <person name="Gaur P.M."/>
            <person name="Soderlund C."/>
            <person name="Penmetsa R.V."/>
            <person name="Xu C."/>
            <person name="Bharti A.K."/>
            <person name="He W."/>
            <person name="Winter P."/>
            <person name="Zhao S."/>
            <person name="Hane J.K."/>
            <person name="Carrasquilla-Garcia N."/>
            <person name="Condie J.A."/>
            <person name="Upadhyaya H.D."/>
            <person name="Luo M.C."/>
            <person name="Thudi M."/>
            <person name="Gowda C.L."/>
            <person name="Singh N.P."/>
            <person name="Lichtenzveig J."/>
            <person name="Gali K.K."/>
            <person name="Rubio J."/>
            <person name="Nadarajan N."/>
            <person name="Dolezel J."/>
            <person name="Bansal K.C."/>
            <person name="Xu X."/>
            <person name="Edwards D."/>
            <person name="Zhang G."/>
            <person name="Kahl G."/>
            <person name="Gil J."/>
            <person name="Singh K.B."/>
            <person name="Datta S.K."/>
            <person name="Jackson S.A."/>
            <person name="Wang J."/>
            <person name="Cook D.R."/>
        </authorList>
    </citation>
    <scope>NUCLEOTIDE SEQUENCE [LARGE SCALE GENOMIC DNA]</scope>
    <source>
        <strain evidence="1">cv. CDC Frontier</strain>
    </source>
</reference>
<dbReference type="RefSeq" id="XP_004492179.1">
    <property type="nucleotide sequence ID" value="XM_004492122.3"/>
</dbReference>
<accession>A0A1S2XQW3</accession>
<dbReference type="eggNOG" id="ENOG502QR5Z">
    <property type="taxonomic scope" value="Eukaryota"/>
</dbReference>
<evidence type="ECO:0000313" key="1">
    <source>
        <dbReference type="Proteomes" id="UP000087171"/>
    </source>
</evidence>
<dbReference type="PaxDb" id="3827-XP_004492179.1"/>
<dbReference type="AlphaFoldDB" id="A0A1S2XQW3"/>
<dbReference type="OrthoDB" id="1624952at2759"/>
<protein>
    <submittedName>
        <fullName evidence="2">Uncharacterized protein LOC101497919</fullName>
    </submittedName>
</protein>
<proteinExistence type="predicted"/>
<name>A0A1S2XQW3_CICAR</name>
<dbReference type="KEGG" id="cam:101497919"/>